<organism evidence="2 3">
    <name type="scientific">Streptomyces glycanivorans</name>
    <dbReference type="NCBI Taxonomy" id="3033808"/>
    <lineage>
        <taxon>Bacteria</taxon>
        <taxon>Bacillati</taxon>
        <taxon>Actinomycetota</taxon>
        <taxon>Actinomycetes</taxon>
        <taxon>Kitasatosporales</taxon>
        <taxon>Streptomycetaceae</taxon>
        <taxon>Streptomyces</taxon>
    </lineage>
</organism>
<evidence type="ECO:0000256" key="1">
    <source>
        <dbReference type="SAM" id="MobiDB-lite"/>
    </source>
</evidence>
<feature type="compositionally biased region" description="Basic and acidic residues" evidence="1">
    <location>
        <begin position="114"/>
        <end position="123"/>
    </location>
</feature>
<sequence length="215" mass="22257">MTRSERAYGAPRRSRGPRRALAALAAVVAGAALATGCGIRSTSVPVDAGAAPSRMPCRTASAEATTPPLPESVAVRVYLVCASQLVTVERTVEIDESRSAPLLVAQALLGELQREPDSDERRAGFSTDVPTGLRVSDAREGDPDGTLRLSEQPDDLPAEALAQVVCSYADNEPLGSGGSVLLGGPGKYAPRGYLCTSETKSRPGEVPTLGAVELS</sequence>
<evidence type="ECO:0008006" key="4">
    <source>
        <dbReference type="Google" id="ProtNLM"/>
    </source>
</evidence>
<keyword evidence="3" id="KW-1185">Reference proteome</keyword>
<proteinExistence type="predicted"/>
<gene>
    <name evidence="2" type="ORF">P8A20_13455</name>
</gene>
<dbReference type="EMBL" id="CP120983">
    <property type="protein sequence ID" value="WLQ64536.1"/>
    <property type="molecule type" value="Genomic_DNA"/>
</dbReference>
<protein>
    <recommendedName>
        <fullName evidence="4">Lipoprotein</fullName>
    </recommendedName>
</protein>
<dbReference type="Proteomes" id="UP001224433">
    <property type="component" value="Chromosome"/>
</dbReference>
<evidence type="ECO:0000313" key="3">
    <source>
        <dbReference type="Proteomes" id="UP001224433"/>
    </source>
</evidence>
<evidence type="ECO:0000313" key="2">
    <source>
        <dbReference type="EMBL" id="WLQ64536.1"/>
    </source>
</evidence>
<reference evidence="2 3" key="1">
    <citation type="submission" date="2023-03" db="EMBL/GenBank/DDBJ databases">
        <title>Isolation and description of six Streptomyces strains from soil environments, able to metabolize different microbial glucans.</title>
        <authorList>
            <person name="Widen T."/>
            <person name="Larsbrink J."/>
        </authorList>
    </citation>
    <scope>NUCLEOTIDE SEQUENCE [LARGE SCALE GENOMIC DNA]</scope>
    <source>
        <strain evidence="2 3">Alt3</strain>
    </source>
</reference>
<dbReference type="RefSeq" id="WP_147959208.1">
    <property type="nucleotide sequence ID" value="NZ_CP120983.1"/>
</dbReference>
<feature type="region of interest" description="Disordered" evidence="1">
    <location>
        <begin position="114"/>
        <end position="145"/>
    </location>
</feature>
<name>A0ABY9J9R4_9ACTN</name>
<accession>A0ABY9J9R4</accession>